<organism evidence="2 3">
    <name type="scientific">Ferrovibrio terrae</name>
    <dbReference type="NCBI Taxonomy" id="2594003"/>
    <lineage>
        <taxon>Bacteria</taxon>
        <taxon>Pseudomonadati</taxon>
        <taxon>Pseudomonadota</taxon>
        <taxon>Alphaproteobacteria</taxon>
        <taxon>Rhodospirillales</taxon>
        <taxon>Rhodospirillaceae</taxon>
        <taxon>Ferrovibrio</taxon>
    </lineage>
</organism>
<reference evidence="2 3" key="1">
    <citation type="submission" date="2019-07" db="EMBL/GenBank/DDBJ databases">
        <title>Genome sequencing for Ferrovibrio sp. K5.</title>
        <authorList>
            <person name="Park S.-J."/>
        </authorList>
    </citation>
    <scope>NUCLEOTIDE SEQUENCE [LARGE SCALE GENOMIC DNA]</scope>
    <source>
        <strain evidence="2 3">K5</strain>
    </source>
</reference>
<dbReference type="EMBL" id="CP041636">
    <property type="protein sequence ID" value="QDO97500.1"/>
    <property type="molecule type" value="Genomic_DNA"/>
</dbReference>
<evidence type="ECO:0000259" key="1">
    <source>
        <dbReference type="Pfam" id="PF01966"/>
    </source>
</evidence>
<dbReference type="Pfam" id="PF01966">
    <property type="entry name" value="HD"/>
    <property type="match status" value="1"/>
</dbReference>
<dbReference type="AlphaFoldDB" id="A0A516H1P7"/>
<sequence length="183" mass="19999">MTVLDQIITVLEKAGAERYGMEAVSQLEHALQCAMHAERTGSSPELITACLLHDIGHLVGEGDEGQAEQGVDAGHEHLAADWLEHYFPQAVTEPVRLHVEAKRYLCQAEPHYWAGLSQASKTSLEVQGGIYTADEAAGFIAQPYARDAVLLRRWDDAAKTPELKTPDLAHYRPIIATAMKAAS</sequence>
<dbReference type="Gene3D" id="1.10.3210.10">
    <property type="entry name" value="Hypothetical protein af1432"/>
    <property type="match status" value="1"/>
</dbReference>
<gene>
    <name evidence="2" type="ORF">FNB15_09580</name>
</gene>
<keyword evidence="3" id="KW-1185">Reference proteome</keyword>
<feature type="domain" description="HD" evidence="1">
    <location>
        <begin position="27"/>
        <end position="102"/>
    </location>
</feature>
<accession>A0A516H1P7</accession>
<proteinExistence type="predicted"/>
<dbReference type="RefSeq" id="WP_144068481.1">
    <property type="nucleotide sequence ID" value="NZ_CP041636.1"/>
</dbReference>
<protein>
    <submittedName>
        <fullName evidence="2">HD domain-containing protein</fullName>
    </submittedName>
</protein>
<dbReference type="NCBIfam" id="TIGR03276">
    <property type="entry name" value="Phn-HD"/>
    <property type="match status" value="1"/>
</dbReference>
<dbReference type="InterPro" id="IPR017670">
    <property type="entry name" value="Phosphonate_degrad-assoc"/>
</dbReference>
<evidence type="ECO:0000313" key="2">
    <source>
        <dbReference type="EMBL" id="QDO97500.1"/>
    </source>
</evidence>
<evidence type="ECO:0000313" key="3">
    <source>
        <dbReference type="Proteomes" id="UP000317496"/>
    </source>
</evidence>
<dbReference type="KEGG" id="fer:FNB15_09580"/>
<dbReference type="InterPro" id="IPR052567">
    <property type="entry name" value="OP_Dioxygenase"/>
</dbReference>
<dbReference type="PANTHER" id="PTHR40202:SF1">
    <property type="entry name" value="HD DOMAIN-CONTAINING PROTEIN"/>
    <property type="match status" value="1"/>
</dbReference>
<dbReference type="SUPFAM" id="SSF109604">
    <property type="entry name" value="HD-domain/PDEase-like"/>
    <property type="match status" value="2"/>
</dbReference>
<name>A0A516H1P7_9PROT</name>
<dbReference type="PANTHER" id="PTHR40202">
    <property type="match status" value="1"/>
</dbReference>
<dbReference type="OrthoDB" id="823268at2"/>
<dbReference type="InterPro" id="IPR006674">
    <property type="entry name" value="HD_domain"/>
</dbReference>
<dbReference type="Proteomes" id="UP000317496">
    <property type="component" value="Chromosome"/>
</dbReference>